<reference evidence="2" key="2">
    <citation type="journal article" date="2023" name="Int. J. Mol. Sci.">
        <title>De Novo Assembly and Annotation of 11 Diverse Shrub Willow (Salix) Genomes Reveals Novel Gene Organization in Sex-Linked Regions.</title>
        <authorList>
            <person name="Hyden B."/>
            <person name="Feng K."/>
            <person name="Yates T.B."/>
            <person name="Jawdy S."/>
            <person name="Cereghino C."/>
            <person name="Smart L.B."/>
            <person name="Muchero W."/>
        </authorList>
    </citation>
    <scope>NUCLEOTIDE SEQUENCE</scope>
    <source>
        <tissue evidence="2">Shoot tip</tissue>
    </source>
</reference>
<dbReference type="AlphaFoldDB" id="A0A9Q1AN16"/>
<keyword evidence="3" id="KW-1185">Reference proteome</keyword>
<dbReference type="EMBL" id="JAPFFM010000001">
    <property type="protein sequence ID" value="KAJ6777450.1"/>
    <property type="molecule type" value="Genomic_DNA"/>
</dbReference>
<dbReference type="Proteomes" id="UP001151752">
    <property type="component" value="Chromosome 16"/>
</dbReference>
<reference evidence="2" key="1">
    <citation type="submission" date="2022-11" db="EMBL/GenBank/DDBJ databases">
        <authorList>
            <person name="Hyden B.L."/>
            <person name="Feng K."/>
            <person name="Yates T."/>
            <person name="Jawdy S."/>
            <person name="Smart L.B."/>
            <person name="Muchero W."/>
        </authorList>
    </citation>
    <scope>NUCLEOTIDE SEQUENCE</scope>
    <source>
        <tissue evidence="2">Shoot tip</tissue>
    </source>
</reference>
<gene>
    <name evidence="2" type="ORF">OIU74_001431</name>
</gene>
<sequence length="103" mass="11968">MTRGERLLGLENLGFSKFGNREAEGDERQRETRGERLLVLENLGTERQRETRGGRREERGERRESGCVRKFRNREVEGGERREARGEAAERFQGKARCSSRVS</sequence>
<evidence type="ECO:0000313" key="2">
    <source>
        <dbReference type="EMBL" id="KAJ6777450.1"/>
    </source>
</evidence>
<protein>
    <submittedName>
        <fullName evidence="2">Uncharacterized protein</fullName>
    </submittedName>
</protein>
<accession>A0A9Q1AN16</accession>
<organism evidence="2 3">
    <name type="scientific">Salix koriyanagi</name>
    <dbReference type="NCBI Taxonomy" id="2511006"/>
    <lineage>
        <taxon>Eukaryota</taxon>
        <taxon>Viridiplantae</taxon>
        <taxon>Streptophyta</taxon>
        <taxon>Embryophyta</taxon>
        <taxon>Tracheophyta</taxon>
        <taxon>Spermatophyta</taxon>
        <taxon>Magnoliopsida</taxon>
        <taxon>eudicotyledons</taxon>
        <taxon>Gunneridae</taxon>
        <taxon>Pentapetalae</taxon>
        <taxon>rosids</taxon>
        <taxon>fabids</taxon>
        <taxon>Malpighiales</taxon>
        <taxon>Salicaceae</taxon>
        <taxon>Saliceae</taxon>
        <taxon>Salix</taxon>
    </lineage>
</organism>
<proteinExistence type="predicted"/>
<feature type="compositionally biased region" description="Basic and acidic residues" evidence="1">
    <location>
        <begin position="43"/>
        <end position="93"/>
    </location>
</feature>
<evidence type="ECO:0000256" key="1">
    <source>
        <dbReference type="SAM" id="MobiDB-lite"/>
    </source>
</evidence>
<name>A0A9Q1AN16_9ROSI</name>
<feature type="region of interest" description="Disordered" evidence="1">
    <location>
        <begin position="43"/>
        <end position="103"/>
    </location>
</feature>
<evidence type="ECO:0000313" key="3">
    <source>
        <dbReference type="Proteomes" id="UP001151752"/>
    </source>
</evidence>
<comment type="caution">
    <text evidence="2">The sequence shown here is derived from an EMBL/GenBank/DDBJ whole genome shotgun (WGS) entry which is preliminary data.</text>
</comment>